<sequence>MATDQQKGGRLAREAAMLGDLPAFGLYLDARRRRQHGMTEDQLPDGTHTPEDAADAIRRACGVQSRAELDHNEAAAAMFRRIVADFGNWKRRREGAC</sequence>
<proteinExistence type="predicted"/>
<dbReference type="Proteomes" id="UP001264519">
    <property type="component" value="Unassembled WGS sequence"/>
</dbReference>
<accession>A0ABU1G460</accession>
<name>A0ABU1G460_9GAMM</name>
<comment type="caution">
    <text evidence="1">The sequence shown here is derived from an EMBL/GenBank/DDBJ whole genome shotgun (WGS) entry which is preliminary data.</text>
</comment>
<reference evidence="1 2" key="1">
    <citation type="submission" date="2023-04" db="EMBL/GenBank/DDBJ databases">
        <title>A long-awaited taxogenomic arrangement of the family Halomonadaceae.</title>
        <authorList>
            <person name="De La Haba R."/>
            <person name="Chuvochina M."/>
            <person name="Wittouck S."/>
            <person name="Arahal D.R."/>
            <person name="Sanchez-Porro C."/>
            <person name="Hugenholtz P."/>
            <person name="Ventosa A."/>
        </authorList>
    </citation>
    <scope>NUCLEOTIDE SEQUENCE [LARGE SCALE GENOMIC DNA]</scope>
    <source>
        <strain evidence="1 2">DSM 23530</strain>
    </source>
</reference>
<organism evidence="1 2">
    <name type="scientific">Halomonas koreensis</name>
    <dbReference type="NCBI Taxonomy" id="245385"/>
    <lineage>
        <taxon>Bacteria</taxon>
        <taxon>Pseudomonadati</taxon>
        <taxon>Pseudomonadota</taxon>
        <taxon>Gammaproteobacteria</taxon>
        <taxon>Oceanospirillales</taxon>
        <taxon>Halomonadaceae</taxon>
        <taxon>Halomonas</taxon>
    </lineage>
</organism>
<protein>
    <submittedName>
        <fullName evidence="1">Uncharacterized protein</fullName>
    </submittedName>
</protein>
<evidence type="ECO:0000313" key="1">
    <source>
        <dbReference type="EMBL" id="MDR5867282.1"/>
    </source>
</evidence>
<keyword evidence="2" id="KW-1185">Reference proteome</keyword>
<dbReference type="EMBL" id="JARWAK010000008">
    <property type="protein sequence ID" value="MDR5867282.1"/>
    <property type="molecule type" value="Genomic_DNA"/>
</dbReference>
<gene>
    <name evidence="1" type="ORF">QC818_10815</name>
</gene>
<dbReference type="RefSeq" id="WP_309652875.1">
    <property type="nucleotide sequence ID" value="NZ_JARWAK010000008.1"/>
</dbReference>
<evidence type="ECO:0000313" key="2">
    <source>
        <dbReference type="Proteomes" id="UP001264519"/>
    </source>
</evidence>